<feature type="compositionally biased region" description="Low complexity" evidence="1">
    <location>
        <begin position="993"/>
        <end position="1032"/>
    </location>
</feature>
<feature type="compositionally biased region" description="Polar residues" evidence="1">
    <location>
        <begin position="696"/>
        <end position="707"/>
    </location>
</feature>
<name>A0A4Q2D5R9_9AGAR</name>
<evidence type="ECO:0000313" key="3">
    <source>
        <dbReference type="Proteomes" id="UP000290288"/>
    </source>
</evidence>
<dbReference type="PANTHER" id="PTHR33266">
    <property type="entry name" value="CHROMOSOME 15, WHOLE GENOME SHOTGUN SEQUENCE"/>
    <property type="match status" value="1"/>
</dbReference>
<dbReference type="PANTHER" id="PTHR33266:SF1">
    <property type="entry name" value="F-BOX DOMAIN-CONTAINING PROTEIN"/>
    <property type="match status" value="1"/>
</dbReference>
<comment type="caution">
    <text evidence="2">The sequence shown here is derived from an EMBL/GenBank/DDBJ whole genome shotgun (WGS) entry which is preliminary data.</text>
</comment>
<dbReference type="STRING" id="2316362.A0A4Q2D5R9"/>
<evidence type="ECO:0000256" key="1">
    <source>
        <dbReference type="SAM" id="MobiDB-lite"/>
    </source>
</evidence>
<accession>A0A4Q2D5R9</accession>
<feature type="compositionally biased region" description="Basic residues" evidence="1">
    <location>
        <begin position="733"/>
        <end position="755"/>
    </location>
</feature>
<sequence length="1502" mass="164759">MQSPAPETSDAPRLGTSKFDGTLAAFERVSLNLAALCGAIPLDNFLANDYDDSIELDYREFEREDGTNRDVAQGSSPETSEDEGDEEDGDELALASMDVDSEAVAVSGGDLSASTVADCRLIGGQSSLAAPALSSESASTSDHRLTTAASRTERDAALEKLHKACKRLSGTVEALHFEFIEEDPSTIQCILTVTIPTPSGNARRSYSTTPTFGKRFEAKGEAAAIAVSMGVLDFLKSALSPITHSKDKIDLLAQASENPLDDGKVNMVAGEQAMEEIELLCEEWRPGGTVQPEYIPFRLGKNNQELGCALRLALTSHAMRIYSSSPEYSNFDQARAACALVALEEGIREYIMYGNGQKFKPVKASSTSEGSRRAHVVPPLHKQLSLQEFFDTLPRPFVETIDENKGVYEHQWSGRLNIIIQGAKLHTCRASYHFSSSGTKNSLTGCVLRIVITHPPILSALGFSGRKELVKTYVVDPHFVKSNDAKIAVGIVAVTQNVRGYLAGISKTYEEKTQSTREFDRTTSENFVKVVGKLLMRLDPGRKILFDYFGSGVPVKAKVGGDNPIGYGCSFRVDIAPKDGVFDIRTFSVPAQYPSKLEAKTAAILDAAKAGLVELLRYPAGTEPPEGYVSYWDTLSKHESYDVYSSGGDTDDEDPGKTKAKKKLKRKRKAEKKKADKQASGVPVAANAAPDEATSEKQTVTTMTTQVESEDESGEISDSPPPVQVQEKQPQRPQKKKRKVPQIRTDHRPHTHTHHPVSPLTGRQTYHSHPPLPSSYPVGAECSVQILSGMVPGTNELTKSSMLAAEYSWRVDYIGGVAKALWRYLSGLDASVTNLYARYASIVQSSGTGKSRAVDELSRTRFVIPINLRAPGTTGYPPPDGDLERFLCQTSGRSQQDRYRLFCAFLQALFRTTVCALNNDLDLDSSGDRFMDSDPPEEIARKFRNHMSFGMSANGHGVYRIGFYEKVVQLTKEILGSDFKPPSPNLSAPTPTPTKTSTPSSNPNDPIPTGTETGTSSETPKQTKTASATQTQTEAQCALQELVDRLMKAVSKTPKHRHPNPIVTIAFDEAQTLTGAVVRTNEPVWSNFTELRRALRHHISNPSLLALFLSTTGKIDEFASSGPRDYSARFYLGNFSAYRPFVLLGFDQLAKRLKFDGTEDFSLVTTIEFIASYGRPLWGTIFSSTDPSANEIKHSIVQYGAMKLLGGRAISNITDLDKEQKFACLSQRLPIEFNSTSYIAQSQEQQQVEGHMRICMKVDAGFESMITISPSEPLLSEAAYYTMCHFQMDCPAAFKGILNGFSVHKGDRGEMLVLLFQMMARDQAVSPSKSRLYVGPGCSCTVPGFLKALFEPKQKEILSAQGMDLTAQRFEQSRESLEATFKDSTIYCTHWLKLHQDKIVSTHYLVRLFARGAAVLCGNNHSDIDGVMPYLYKGTTLAASNIGAILWQSKNDEKYGNNPQVDLFTSMDPYSTGLFDEPTDIPVIRIVFALAAKEPSIEIVTT</sequence>
<keyword evidence="3" id="KW-1185">Reference proteome</keyword>
<feature type="compositionally biased region" description="Acidic residues" evidence="1">
    <location>
        <begin position="79"/>
        <end position="91"/>
    </location>
</feature>
<dbReference type="Proteomes" id="UP000290288">
    <property type="component" value="Unassembled WGS sequence"/>
</dbReference>
<reference evidence="2 3" key="1">
    <citation type="submission" date="2019-01" db="EMBL/GenBank/DDBJ databases">
        <title>Draft genome sequence of Psathyrella aberdarensis IHI B618.</title>
        <authorList>
            <person name="Buettner E."/>
            <person name="Kellner H."/>
        </authorList>
    </citation>
    <scope>NUCLEOTIDE SEQUENCE [LARGE SCALE GENOMIC DNA]</scope>
    <source>
        <strain evidence="2 3">IHI B618</strain>
    </source>
</reference>
<proteinExistence type="predicted"/>
<feature type="non-terminal residue" evidence="2">
    <location>
        <position position="1502"/>
    </location>
</feature>
<gene>
    <name evidence="2" type="ORF">EST38_g11087</name>
</gene>
<feature type="region of interest" description="Disordered" evidence="1">
    <location>
        <begin position="642"/>
        <end position="772"/>
    </location>
</feature>
<protein>
    <submittedName>
        <fullName evidence="2">Uncharacterized protein</fullName>
    </submittedName>
</protein>
<feature type="compositionally biased region" description="Basic residues" evidence="1">
    <location>
        <begin position="658"/>
        <end position="672"/>
    </location>
</feature>
<feature type="region of interest" description="Disordered" evidence="1">
    <location>
        <begin position="61"/>
        <end position="91"/>
    </location>
</feature>
<organism evidence="2 3">
    <name type="scientific">Candolleomyces aberdarensis</name>
    <dbReference type="NCBI Taxonomy" id="2316362"/>
    <lineage>
        <taxon>Eukaryota</taxon>
        <taxon>Fungi</taxon>
        <taxon>Dikarya</taxon>
        <taxon>Basidiomycota</taxon>
        <taxon>Agaricomycotina</taxon>
        <taxon>Agaricomycetes</taxon>
        <taxon>Agaricomycetidae</taxon>
        <taxon>Agaricales</taxon>
        <taxon>Agaricineae</taxon>
        <taxon>Psathyrellaceae</taxon>
        <taxon>Candolleomyces</taxon>
    </lineage>
</organism>
<evidence type="ECO:0000313" key="2">
    <source>
        <dbReference type="EMBL" id="RXW14770.1"/>
    </source>
</evidence>
<feature type="region of interest" description="Disordered" evidence="1">
    <location>
        <begin position="976"/>
        <end position="1032"/>
    </location>
</feature>
<dbReference type="EMBL" id="SDEE01000648">
    <property type="protein sequence ID" value="RXW14770.1"/>
    <property type="molecule type" value="Genomic_DNA"/>
</dbReference>
<dbReference type="OrthoDB" id="3254160at2759"/>